<evidence type="ECO:0000259" key="5">
    <source>
        <dbReference type="Pfam" id="PF07699"/>
    </source>
</evidence>
<dbReference type="Proteomes" id="UP001230268">
    <property type="component" value="Unassembled WGS sequence"/>
</dbReference>
<reference evidence="6" key="1">
    <citation type="submission" date="2023-08" db="EMBL/GenBank/DDBJ databases">
        <title>Draft sequence of the Babesia gibsoni genome.</title>
        <authorList>
            <person name="Yamagishi J.Y."/>
            <person name="Xuan X.X."/>
        </authorList>
    </citation>
    <scope>NUCLEOTIDE SEQUENCE</scope>
    <source>
        <strain evidence="6">Azabu</strain>
    </source>
</reference>
<dbReference type="InterPro" id="IPR009030">
    <property type="entry name" value="Growth_fac_rcpt_cys_sf"/>
</dbReference>
<dbReference type="SUPFAM" id="SSF57184">
    <property type="entry name" value="Growth factor receptor domain"/>
    <property type="match status" value="1"/>
</dbReference>
<proteinExistence type="predicted"/>
<feature type="transmembrane region" description="Helical" evidence="3">
    <location>
        <begin position="2177"/>
        <end position="2195"/>
    </location>
</feature>
<feature type="transmembrane region" description="Helical" evidence="3">
    <location>
        <begin position="2597"/>
        <end position="2618"/>
    </location>
</feature>
<keyword evidence="7" id="KW-1185">Reference proteome</keyword>
<keyword evidence="4" id="KW-0732">Signal</keyword>
<feature type="domain" description="Tyrosine-protein kinase ephrin type A/B receptor-like" evidence="5">
    <location>
        <begin position="1808"/>
        <end position="1852"/>
    </location>
</feature>
<keyword evidence="3" id="KW-0472">Membrane</keyword>
<evidence type="ECO:0000256" key="3">
    <source>
        <dbReference type="SAM" id="Phobius"/>
    </source>
</evidence>
<feature type="coiled-coil region" evidence="1">
    <location>
        <begin position="2921"/>
        <end position="2955"/>
    </location>
</feature>
<feature type="transmembrane region" description="Helical" evidence="3">
    <location>
        <begin position="2564"/>
        <end position="2585"/>
    </location>
</feature>
<evidence type="ECO:0000256" key="4">
    <source>
        <dbReference type="SAM" id="SignalP"/>
    </source>
</evidence>
<feature type="compositionally biased region" description="Polar residues" evidence="2">
    <location>
        <begin position="147"/>
        <end position="177"/>
    </location>
</feature>
<dbReference type="PANTHER" id="PTHR46967">
    <property type="entry name" value="INSULIN-LIKE GROWTH FACTOR BINDING PROTEIN,N-TERMINAL"/>
    <property type="match status" value="1"/>
</dbReference>
<evidence type="ECO:0000256" key="2">
    <source>
        <dbReference type="SAM" id="MobiDB-lite"/>
    </source>
</evidence>
<feature type="transmembrane region" description="Helical" evidence="3">
    <location>
        <begin position="2458"/>
        <end position="2478"/>
    </location>
</feature>
<evidence type="ECO:0000313" key="6">
    <source>
        <dbReference type="EMBL" id="KAK1441979.1"/>
    </source>
</evidence>
<feature type="transmembrane region" description="Helical" evidence="3">
    <location>
        <begin position="2312"/>
        <end position="2330"/>
    </location>
</feature>
<keyword evidence="3" id="KW-0812">Transmembrane</keyword>
<feature type="region of interest" description="Disordered" evidence="2">
    <location>
        <begin position="147"/>
        <end position="180"/>
    </location>
</feature>
<evidence type="ECO:0000313" key="7">
    <source>
        <dbReference type="Proteomes" id="UP001230268"/>
    </source>
</evidence>
<sequence length="3013" mass="339741">MLLLRLFSFWLPAAMLLAIVAFLTQDISAAEKAKPAKPSPPAPAKPTQGKDTTPAKPNEKETEPVESNPWCIMGMHCVLPIPISEKYKSHTCNIYTDDTLAVEYPYYDCYIEEVKHAPKPPKAKGGVKQYITTLVYNGPATIISNTQKTATVRSKTNPKQSRNGGTTSVSKKPTNPDFSKYGNGNMVLVYYDQKKSKADPPLKVFLMKAPTRINMEMDDNLGLRITFKDFYKSPPVKIGIRHDKTPTEKPYYEEVDTVVCGNDRIASVNLISLYRETPPDCFPLHIYLKPHYEETDAPLLRTIHVCRSEKFTDVRVQLENDQLLLSLYGLTITPNNAVFAVFSDLTTEGTPMYCGGGSPLWSILQLTPVNDSKTNKTSLKLPLYLAGQKVLICASFAKDKPGLHVYNTHILRVSIDTNLLTGASTIINVDAMGKTQIVLSRQLHPLSEIMLVESDKMIQKMVYPPKPENRAKDVKGEDNQSRDLKVDIDSLKPLGNVSLDVSAIFRRIDGKAALSLQSMHHLVYPPAFSYLIGDKAYWSTNALFLPQMLYPTDKTYTILACDRWKHQHCLSESDFSDIIGAVIPNRFILSKTSATWENDKLTLTVKTMPFQATAPFMKLVKAVEGQLDYDVMCTHGPFIGSLHKKTEYVESATWSSTLSKEKMTYYYAHTYEFSGVDEGIKYCVCYAFYERSTTSTPKIEYPPDVNWRLLTLLNPQVVSRYQRTTVRSEKDTLGTTFVTTGVVKSLKLRQVYMSEDLSYDCEKLVRTQEYKGKTTTLDLGDKVVKTESTFWLPLEKRPKSSESSETLPNGYWLSADRSHWKYGSSYLLYTGPLETKKPIYKACFCYESGCFSGGNMVVSGEKSLDVSRFLDSSVYNSLIVNGKVICVYGKRDVSCFNNTGSLGSTLLSPLDVQVTPSDVRCVAYSASNDKLSVIQDDVAVVYGDKFANVSLYRVAPNIHHLHFTKSMAFVFFSDGYYYVQKINEAFRNLGLQSRSTWQRYQRYSSSGLADLFFTDLKQGKIGDFKGIDPSKYKNMSLLFQLPLTASLTYLPNCTGKALKIEVFNEDDSHNYHLFYIDDEFKLHYSMASVALSLTEDRMLSSIADTESLDLPVGGERPLNITLRCAKIGLTEKDKTLFVFVHFYGHSKIKTFFVKGNKLHPHDDLEGNPRIVDLAFHNSRMYALTRNVPNYGEVSQSIIETDLVGLLPSRLRYPTIPVILQVGESYSFAPEVKSGHFSYFSTEDHVKLERQGFRLDPKYGYIRGVPKFAEKLEVTIEAVGIFSREYRKVSMDVHCAMGSYPHGDSKTCKKCDKGQYWDFNSGNERCLSCQDLIKDSITVSDGSKSHFDCVCPPGKYVEHKQCKECPVGTTSESYNSSNCSIAKVDSQKMQDISSIVVTCNPGMYKKGDTCVHCPVGSYCLGGDMQPIRCSTGMTTQGHGKTSTKDCFCDAGYEWVRGACLPCSRTSYKESIGNTTCTACPSSAESASPLYTPSYGATSQRQCVHCKEGFYFDANKVACVACPADSFCPGEGTIPLFCPSNTITLSTNASSVNDCFCIEGFGYESSTRFLLSLDSPCTQCAMNKFQHINGSNIECMQCPKNTYTMFKGAISLKECLPSPGYYMAGEDNFVAEVTHMESLKPEELQEATVTCAANVEINDDVSISLMASSLQACVDMCKANVYCRYAYYLYSPNAVVHTEPRLADDSLFKGKSVCKLIMIYQHTNIPDMKLYHTASVAASSNKSYVLCSITRPNVPLNFNHLEVLRCPMNHYCPGGDKFTKFRCPVNSVTFTSGATEIGHCLCLPGHEFSSQASLPACIPCREGFYKDSTSNARCSACPGKMTTLGKGSISVGQCMCSVGHYAVAKDGMNTYSAPALAASHKYELIQNGTVLTKFLLDYFNINELNTPPQQLASVECHVCPEGYVCPAKWFPSAVFRVHNPPISCPDGSSVPKLAHKADSVAKCICKPGYGAGKSYGEELFVSCQKCAPGTFSETYGTSSCSGRCNDYAITFPGASSFKDCFCLPGRFMTLHLIDDEYKFVCNKCAEGTVCPGGFRDPSSAVSRSDDPQIAILNHMPQYPRMGYMAIFKRKSPHVRDTLRWMPNDSNTYIINPPAPSQFSDYEHVSDIHPCIYPNRCKGSGTRVCLEGSDGYLCGMCERGYETRYFQSACTKCTKKRFEVLRLVLPRVFLHVLVLLVCHLNNKASYKGEFSLIVIFKIWYMFVFSLVPLGMQQLTTSSSLRHFYTLHHNYFYKAITYFMHIERVGCWEPYVRQVILLLNRLGLPKSIIDGSKELNYITIWYLQRVLALSKPVLDVLVLSVLYMVFSILYKYVYSLATHAYRRKKIELKIKELRDMVREDDSETQERCKIDLEMTLQSLDNCNGRDSTFNRYVKSRKHGCVFLVHQILLTLTLHFPSVIMNSISLLWCSPVRYKEGPEINVLMHLPEQVCDARDPLFKYGRFLGLGNLALWLGLLALLFLMLRKSSYNPRSWNHLFMSGCDINCRWWDVVHLSRQFFLACLIVCQYSMEPKGDTEYMRTTCYLIVHFVYMTLHLTFSPYDDRGNSRFYHLESVVFFSNICICIFIQGSYFYDLSDLDGFPILVSLIVHAKIVLTLMVEYGNVKFANKKDNGKHEFLYIVLDFLPFTWEQRHAKVYYDYKTDNIVLESTEPRHNYRSFYYHMVTKPMTKLRRILGFSENHSSDPNSCSYSLHNRDFLISCIRTSIEKSNIFADRMVLSNTWLYFMVRYVFWYCHCLHKNILDKDLTPNALFHQVVFLHFFYKNNESDHALAKFFVEFPIQKLASHASVHHNGEPCDGTCEVFNASKKKKRVDEVAESLLVDCLFDTMYDFGPVSLVEFYFGLLSLNQLKNCVVLRLFEGFRIHSLFLKDENEFHLMREALALKGSISVLKKKIEERGELGTASLHRHNLVSQIEEVECSIEALKENIKREEQIIMAGRAAAAAALNLHLGIDKFVTEELSHDDILSAISSLPGGGTTEVRNDIFGSDVGFEPVFKLGG</sequence>
<keyword evidence="3" id="KW-1133">Transmembrane helix</keyword>
<feature type="signal peptide" evidence="4">
    <location>
        <begin position="1"/>
        <end position="29"/>
    </location>
</feature>
<organism evidence="6 7">
    <name type="scientific">Babesia gibsoni</name>
    <dbReference type="NCBI Taxonomy" id="33632"/>
    <lineage>
        <taxon>Eukaryota</taxon>
        <taxon>Sar</taxon>
        <taxon>Alveolata</taxon>
        <taxon>Apicomplexa</taxon>
        <taxon>Aconoidasida</taxon>
        <taxon>Piroplasmida</taxon>
        <taxon>Babesiidae</taxon>
        <taxon>Babesia</taxon>
    </lineage>
</organism>
<dbReference type="InterPro" id="IPR011641">
    <property type="entry name" value="Tyr-kin_ephrin_A/B_rcpt-like"/>
</dbReference>
<accession>A0AAD8PCX7</accession>
<gene>
    <name evidence="6" type="ORF">BgAZ_400090</name>
</gene>
<name>A0AAD8PCX7_BABGI</name>
<dbReference type="SMART" id="SM01411">
    <property type="entry name" value="Ephrin_rec_like"/>
    <property type="match status" value="8"/>
</dbReference>
<comment type="caution">
    <text evidence="6">The sequence shown here is derived from an EMBL/GenBank/DDBJ whole genome shotgun (WGS) entry which is preliminary data.</text>
</comment>
<dbReference type="EMBL" id="JAVEPI010000004">
    <property type="protein sequence ID" value="KAK1441979.1"/>
    <property type="molecule type" value="Genomic_DNA"/>
</dbReference>
<feature type="domain" description="Tyrosine-protein kinase ephrin type A/B receptor-like" evidence="5">
    <location>
        <begin position="1573"/>
        <end position="1613"/>
    </location>
</feature>
<feature type="transmembrane region" description="Helical" evidence="3">
    <location>
        <begin position="2532"/>
        <end position="2552"/>
    </location>
</feature>
<evidence type="ECO:0000256" key="1">
    <source>
        <dbReference type="SAM" id="Coils"/>
    </source>
</evidence>
<keyword evidence="1" id="KW-0175">Coiled coil</keyword>
<dbReference type="PANTHER" id="PTHR46967:SF2">
    <property type="entry name" value="SUSHI, VON WILLEBRAND FACTOR TYPE A, EGF AND PENTRAXIN DOMAIN-CONTAINING PROTEIN 1-LIKE"/>
    <property type="match status" value="1"/>
</dbReference>
<protein>
    <recommendedName>
        <fullName evidence="5">Tyrosine-protein kinase ephrin type A/B receptor-like domain-containing protein</fullName>
    </recommendedName>
</protein>
<dbReference type="Pfam" id="PF07699">
    <property type="entry name" value="Ephrin_rec_like"/>
    <property type="match status" value="3"/>
</dbReference>
<feature type="region of interest" description="Disordered" evidence="2">
    <location>
        <begin position="32"/>
        <end position="65"/>
    </location>
</feature>
<feature type="transmembrane region" description="Helical" evidence="3">
    <location>
        <begin position="2207"/>
        <end position="2228"/>
    </location>
</feature>
<feature type="chain" id="PRO_5042016817" description="Tyrosine-protein kinase ephrin type A/B receptor-like domain-containing protein" evidence="4">
    <location>
        <begin position="30"/>
        <end position="3013"/>
    </location>
</feature>
<feature type="domain" description="Tyrosine-protein kinase ephrin type A/B receptor-like" evidence="5">
    <location>
        <begin position="1457"/>
        <end position="1501"/>
    </location>
</feature>
<dbReference type="Gene3D" id="2.10.50.10">
    <property type="entry name" value="Tumor Necrosis Factor Receptor, subunit A, domain 2"/>
    <property type="match status" value="5"/>
</dbReference>